<evidence type="ECO:0000313" key="1">
    <source>
        <dbReference type="EMBL" id="KAK6185290.1"/>
    </source>
</evidence>
<comment type="caution">
    <text evidence="1">The sequence shown here is derived from an EMBL/GenBank/DDBJ whole genome shotgun (WGS) entry which is preliminary data.</text>
</comment>
<organism evidence="1 2">
    <name type="scientific">Patella caerulea</name>
    <name type="common">Rayed Mediterranean limpet</name>
    <dbReference type="NCBI Taxonomy" id="87958"/>
    <lineage>
        <taxon>Eukaryota</taxon>
        <taxon>Metazoa</taxon>
        <taxon>Spiralia</taxon>
        <taxon>Lophotrochozoa</taxon>
        <taxon>Mollusca</taxon>
        <taxon>Gastropoda</taxon>
        <taxon>Patellogastropoda</taxon>
        <taxon>Patelloidea</taxon>
        <taxon>Patellidae</taxon>
        <taxon>Patella</taxon>
    </lineage>
</organism>
<proteinExistence type="predicted"/>
<dbReference type="AlphaFoldDB" id="A0AAN8JY61"/>
<sequence length="166" mass="19225">MGFWRRMVQRFWRPTNSVTYHNNFALFSGQNVNFSHLSFGSFRPKCLPNVNYISFLRDGVENFSPDCWLENHLHQFAQPESFLNTELNNHGYDTQTFSSTSSSSTDSLTISSSGSQMEEIINDLNIQLHSYVESPPLYDEDPPPSYEEAIRDGASRSFNSNNDFWW</sequence>
<reference evidence="1 2" key="1">
    <citation type="submission" date="2024-01" db="EMBL/GenBank/DDBJ databases">
        <title>The genome of the rayed Mediterranean limpet Patella caerulea (Linnaeus, 1758).</title>
        <authorList>
            <person name="Anh-Thu Weber A."/>
            <person name="Halstead-Nussloch G."/>
        </authorList>
    </citation>
    <scope>NUCLEOTIDE SEQUENCE [LARGE SCALE GENOMIC DNA]</scope>
    <source>
        <strain evidence="1">AATW-2023a</strain>
        <tissue evidence="1">Whole specimen</tissue>
    </source>
</reference>
<protein>
    <submittedName>
        <fullName evidence="1">Uncharacterized protein</fullName>
    </submittedName>
</protein>
<dbReference type="EMBL" id="JAZGQO010000006">
    <property type="protein sequence ID" value="KAK6185290.1"/>
    <property type="molecule type" value="Genomic_DNA"/>
</dbReference>
<gene>
    <name evidence="1" type="ORF">SNE40_007556</name>
</gene>
<evidence type="ECO:0000313" key="2">
    <source>
        <dbReference type="Proteomes" id="UP001347796"/>
    </source>
</evidence>
<accession>A0AAN8JY61</accession>
<dbReference type="Proteomes" id="UP001347796">
    <property type="component" value="Unassembled WGS sequence"/>
</dbReference>
<keyword evidence="2" id="KW-1185">Reference proteome</keyword>
<name>A0AAN8JY61_PATCE</name>